<evidence type="ECO:0000313" key="1">
    <source>
        <dbReference type="EMBL" id="MBD8270145.1"/>
    </source>
</evidence>
<gene>
    <name evidence="1" type="ORF">IFU03_10305</name>
</gene>
<organism evidence="1 2">
    <name type="scientific">Pseudomonas fluorescens</name>
    <dbReference type="NCBI Taxonomy" id="294"/>
    <lineage>
        <taxon>Bacteria</taxon>
        <taxon>Pseudomonadati</taxon>
        <taxon>Pseudomonadota</taxon>
        <taxon>Gammaproteobacteria</taxon>
        <taxon>Pseudomonadales</taxon>
        <taxon>Pseudomonadaceae</taxon>
        <taxon>Pseudomonas</taxon>
    </lineage>
</organism>
<proteinExistence type="predicted"/>
<evidence type="ECO:0000313" key="2">
    <source>
        <dbReference type="Proteomes" id="UP000610293"/>
    </source>
</evidence>
<dbReference type="RefSeq" id="WP_181283131.1">
    <property type="nucleotide sequence ID" value="NZ_JACYMP010000006.1"/>
</dbReference>
<sequence length="105" mass="11818">MAESQRTLTKPQLYEGLIDRLGRALDAARTAGRLRDERPLELELRGLSQAELELINRYLELRHQRATQGPASLPVREPSGSAKVIWLKDMAAGRGPEKVRSVRCK</sequence>
<reference evidence="1" key="1">
    <citation type="journal article" date="2020" name="FEMS Microbiol. Ecol.">
        <title>Temporal dynamics of bacterial communities during seed development and maturation.</title>
        <authorList>
            <person name="Chesneau G."/>
            <person name="Torres-Cortes G."/>
            <person name="Briand M."/>
            <person name="Darrasse A."/>
            <person name="Preveaux A."/>
            <person name="Marais C."/>
            <person name="Jacques M.A."/>
            <person name="Shade A."/>
            <person name="Barret M."/>
        </authorList>
    </citation>
    <scope>NUCLEOTIDE SEQUENCE</scope>
    <source>
        <strain evidence="1">CFBP13533</strain>
    </source>
</reference>
<accession>A0AAE2PXA4</accession>
<dbReference type="Proteomes" id="UP000610293">
    <property type="component" value="Unassembled WGS sequence"/>
</dbReference>
<dbReference type="AlphaFoldDB" id="A0AAE2PXA4"/>
<protein>
    <submittedName>
        <fullName evidence="1">Uncharacterized protein</fullName>
    </submittedName>
</protein>
<dbReference type="EMBL" id="JACYNJ010000006">
    <property type="protein sequence ID" value="MBD8270145.1"/>
    <property type="molecule type" value="Genomic_DNA"/>
</dbReference>
<comment type="caution">
    <text evidence="1">The sequence shown here is derived from an EMBL/GenBank/DDBJ whole genome shotgun (WGS) entry which is preliminary data.</text>
</comment>
<name>A0AAE2PXA4_PSEFL</name>